<evidence type="ECO:0000256" key="6">
    <source>
        <dbReference type="SAM" id="MobiDB-lite"/>
    </source>
</evidence>
<feature type="region of interest" description="Disordered" evidence="6">
    <location>
        <begin position="1"/>
        <end position="218"/>
    </location>
</feature>
<comment type="similarity">
    <text evidence="5">Belongs to the DEAD box helicase family.</text>
</comment>
<dbReference type="SMART" id="SM00487">
    <property type="entry name" value="DEXDc"/>
    <property type="match status" value="1"/>
</dbReference>
<dbReference type="AlphaFoldDB" id="A0A383S7D9"/>
<dbReference type="PROSITE" id="PS51194">
    <property type="entry name" value="HELICASE_CTER"/>
    <property type="match status" value="1"/>
</dbReference>
<dbReference type="InterPro" id="IPR050079">
    <property type="entry name" value="DEAD_box_RNA_helicase"/>
</dbReference>
<keyword evidence="3 10" id="KW-0347">Helicase</keyword>
<evidence type="ECO:0000256" key="4">
    <source>
        <dbReference type="ARBA" id="ARBA00022840"/>
    </source>
</evidence>
<evidence type="ECO:0000256" key="2">
    <source>
        <dbReference type="ARBA" id="ARBA00022801"/>
    </source>
</evidence>
<evidence type="ECO:0000313" key="10">
    <source>
        <dbReference type="EMBL" id="SYZ33324.1"/>
    </source>
</evidence>
<gene>
    <name evidence="10" type="ORF">PROPAUS_1243</name>
</gene>
<feature type="compositionally biased region" description="Basic and acidic residues" evidence="6">
    <location>
        <begin position="194"/>
        <end position="208"/>
    </location>
</feature>
<dbReference type="GO" id="GO:0005524">
    <property type="term" value="F:ATP binding"/>
    <property type="evidence" value="ECO:0007669"/>
    <property type="project" value="UniProtKB-KW"/>
</dbReference>
<organism evidence="10 11">
    <name type="scientific">Propionibacterium australiense</name>
    <dbReference type="NCBI Taxonomy" id="119981"/>
    <lineage>
        <taxon>Bacteria</taxon>
        <taxon>Bacillati</taxon>
        <taxon>Actinomycetota</taxon>
        <taxon>Actinomycetes</taxon>
        <taxon>Propionibacteriales</taxon>
        <taxon>Propionibacteriaceae</taxon>
        <taxon>Propionibacterium</taxon>
    </lineage>
</organism>
<feature type="compositionally biased region" description="Basic and acidic residues" evidence="6">
    <location>
        <begin position="25"/>
        <end position="42"/>
    </location>
</feature>
<evidence type="ECO:0000256" key="5">
    <source>
        <dbReference type="ARBA" id="ARBA00038437"/>
    </source>
</evidence>
<dbReference type="Pfam" id="PF00271">
    <property type="entry name" value="Helicase_C"/>
    <property type="match status" value="1"/>
</dbReference>
<dbReference type="Gene3D" id="3.40.50.300">
    <property type="entry name" value="P-loop containing nucleotide triphosphate hydrolases"/>
    <property type="match status" value="2"/>
</dbReference>
<dbReference type="SMART" id="SM00490">
    <property type="entry name" value="HELICc"/>
    <property type="match status" value="1"/>
</dbReference>
<dbReference type="InterPro" id="IPR014001">
    <property type="entry name" value="Helicase_ATP-bd"/>
</dbReference>
<dbReference type="Proteomes" id="UP000263928">
    <property type="component" value="Unassembled WGS sequence"/>
</dbReference>
<dbReference type="EC" id="3.6.4.13" evidence="10"/>
<dbReference type="InterPro" id="IPR001650">
    <property type="entry name" value="Helicase_C-like"/>
</dbReference>
<dbReference type="RefSeq" id="WP_119161679.1">
    <property type="nucleotide sequence ID" value="NZ_LR134442.1"/>
</dbReference>
<dbReference type="GO" id="GO:0003724">
    <property type="term" value="F:RNA helicase activity"/>
    <property type="evidence" value="ECO:0007669"/>
    <property type="project" value="UniProtKB-EC"/>
</dbReference>
<dbReference type="InterPro" id="IPR011545">
    <property type="entry name" value="DEAD/DEAH_box_helicase_dom"/>
</dbReference>
<dbReference type="GO" id="GO:0005829">
    <property type="term" value="C:cytosol"/>
    <property type="evidence" value="ECO:0007669"/>
    <property type="project" value="TreeGrafter"/>
</dbReference>
<feature type="domain" description="DEAD-box RNA helicase Q" evidence="9">
    <location>
        <begin position="215"/>
        <end position="243"/>
    </location>
</feature>
<dbReference type="InterPro" id="IPR027417">
    <property type="entry name" value="P-loop_NTPase"/>
</dbReference>
<evidence type="ECO:0000256" key="1">
    <source>
        <dbReference type="ARBA" id="ARBA00022741"/>
    </source>
</evidence>
<proteinExistence type="inferred from homology"/>
<accession>A0A383S7D9</accession>
<keyword evidence="4" id="KW-0067">ATP-binding</keyword>
<dbReference type="Pfam" id="PF00270">
    <property type="entry name" value="DEAD"/>
    <property type="match status" value="1"/>
</dbReference>
<dbReference type="CDD" id="cd00268">
    <property type="entry name" value="DEADc"/>
    <property type="match status" value="1"/>
</dbReference>
<feature type="compositionally biased region" description="Basic and acidic residues" evidence="6">
    <location>
        <begin position="75"/>
        <end position="149"/>
    </location>
</feature>
<evidence type="ECO:0000259" key="9">
    <source>
        <dbReference type="PROSITE" id="PS51195"/>
    </source>
</evidence>
<protein>
    <submittedName>
        <fullName evidence="10">RNA helicase</fullName>
        <ecNumber evidence="10">3.6.4.13</ecNumber>
    </submittedName>
</protein>
<keyword evidence="11" id="KW-1185">Reference proteome</keyword>
<keyword evidence="1" id="KW-0547">Nucleotide-binding</keyword>
<feature type="region of interest" description="Disordered" evidence="6">
    <location>
        <begin position="573"/>
        <end position="636"/>
    </location>
</feature>
<evidence type="ECO:0000256" key="3">
    <source>
        <dbReference type="ARBA" id="ARBA00022806"/>
    </source>
</evidence>
<dbReference type="PANTHER" id="PTHR47959">
    <property type="entry name" value="ATP-DEPENDENT RNA HELICASE RHLE-RELATED"/>
    <property type="match status" value="1"/>
</dbReference>
<feature type="domain" description="Helicase C-terminal" evidence="8">
    <location>
        <begin position="446"/>
        <end position="586"/>
    </location>
</feature>
<evidence type="ECO:0000313" key="11">
    <source>
        <dbReference type="Proteomes" id="UP000263928"/>
    </source>
</evidence>
<dbReference type="InterPro" id="IPR044742">
    <property type="entry name" value="DEAD/DEAH_RhlB"/>
</dbReference>
<sequence length="636" mass="68682">MSHSSDAGRRRRGRDASAGRGNRSRGRDGNRKRSRGWGRDEWEAATGRPLRRRRTWDHGGGCGRQRPSSASSSGRAEDRRRPGDERGQGTGRRGDATRWTDERHGGRRDDFRGDRRAGGEREDGRRAGRSGSPRDRRAARTPHGADRAAEGGVSRWHQGFDAHSGTRRRPADTGPADGPDGAGETRTGAGHGGQAEHPHGRAGRDKGPRRPKRGPRFTELGVPEALVAVLDAQGISTAFPIQAAAIPDAMSGRDLLGRGQTGSGKTLAFGLPTLTRLGRGGAAPERPRAVLLAPTRELAMQVHDVLRPLAEAAGIRTVLVAGGMSYTPQLRALRTGVDVVVATPGRLIDLMEQQAAGLDRVETVVLDEADEMADLGFMPEVTRILDEVPAGAQHLLFSATLDEQVDELVRRYLDDPVVHGVDAARASVTTMRHQVWAVSAREKRDVIAQAVNRSGRTIVFVRTQRDADETAERLRGAGVTAGALHGGLPQGMRARVLHAFRTGTVPVLVATDVAARGIDVDDVSLVLQADPPHDGKDYLHRAGRTARAGTDGLVASIVLPRQRRRMDRILREAGVHERPRGVRPGERLTELTGGTAPGGEPVTAEQYKALIAPPRPARRKGGRRGGRPYRRKHPKR</sequence>
<name>A0A383S7D9_9ACTN</name>
<dbReference type="InterPro" id="IPR014014">
    <property type="entry name" value="RNA_helicase_DEAD_Q_motif"/>
</dbReference>
<dbReference type="CDD" id="cd18787">
    <property type="entry name" value="SF2_C_DEAD"/>
    <property type="match status" value="1"/>
</dbReference>
<feature type="compositionally biased region" description="Basic and acidic residues" evidence="6">
    <location>
        <begin position="573"/>
        <end position="589"/>
    </location>
</feature>
<dbReference type="GO" id="GO:0003676">
    <property type="term" value="F:nucleic acid binding"/>
    <property type="evidence" value="ECO:0007669"/>
    <property type="project" value="InterPro"/>
</dbReference>
<reference evidence="11" key="1">
    <citation type="submission" date="2018-08" db="EMBL/GenBank/DDBJ databases">
        <authorList>
            <person name="Hornung B."/>
        </authorList>
    </citation>
    <scope>NUCLEOTIDE SEQUENCE [LARGE SCALE GENOMIC DNA]</scope>
</reference>
<dbReference type="PROSITE" id="PS51195">
    <property type="entry name" value="Q_MOTIF"/>
    <property type="match status" value="1"/>
</dbReference>
<dbReference type="PANTHER" id="PTHR47959:SF13">
    <property type="entry name" value="ATP-DEPENDENT RNA HELICASE RHLE"/>
    <property type="match status" value="1"/>
</dbReference>
<dbReference type="GO" id="GO:0016787">
    <property type="term" value="F:hydrolase activity"/>
    <property type="evidence" value="ECO:0007669"/>
    <property type="project" value="UniProtKB-KW"/>
</dbReference>
<keyword evidence="2 10" id="KW-0378">Hydrolase</keyword>
<feature type="compositionally biased region" description="Basic residues" evidence="6">
    <location>
        <begin position="616"/>
        <end position="636"/>
    </location>
</feature>
<dbReference type="EMBL" id="UNQJ01000007">
    <property type="protein sequence ID" value="SYZ33324.1"/>
    <property type="molecule type" value="Genomic_DNA"/>
</dbReference>
<evidence type="ECO:0000259" key="8">
    <source>
        <dbReference type="PROSITE" id="PS51194"/>
    </source>
</evidence>
<feature type="domain" description="Helicase ATP-binding" evidence="7">
    <location>
        <begin position="246"/>
        <end position="419"/>
    </location>
</feature>
<dbReference type="SUPFAM" id="SSF52540">
    <property type="entry name" value="P-loop containing nucleoside triphosphate hydrolases"/>
    <property type="match status" value="1"/>
</dbReference>
<dbReference type="PROSITE" id="PS51192">
    <property type="entry name" value="HELICASE_ATP_BIND_1"/>
    <property type="match status" value="1"/>
</dbReference>
<evidence type="ECO:0000259" key="7">
    <source>
        <dbReference type="PROSITE" id="PS51192"/>
    </source>
</evidence>